<keyword evidence="9 12" id="KW-0472">Membrane</keyword>
<gene>
    <name evidence="16" type="ORF">FA14DRAFT_159926</name>
</gene>
<evidence type="ECO:0000256" key="7">
    <source>
        <dbReference type="ARBA" id="ARBA00022824"/>
    </source>
</evidence>
<keyword evidence="5 12" id="KW-0808">Transferase</keyword>
<proteinExistence type="inferred from homology"/>
<evidence type="ECO:0000256" key="11">
    <source>
        <dbReference type="ARBA" id="ARBA00045104"/>
    </source>
</evidence>
<dbReference type="GeneID" id="37020237"/>
<comment type="pathway">
    <text evidence="3 12">Protein modification; protein glycosylation.</text>
</comment>
<dbReference type="PANTHER" id="PTHR45918">
    <property type="entry name" value="ALPHA-1,3/1,6-MANNOSYLTRANSFERASE ALG2"/>
    <property type="match status" value="1"/>
</dbReference>
<evidence type="ECO:0000313" key="17">
    <source>
        <dbReference type="Proteomes" id="UP000245771"/>
    </source>
</evidence>
<evidence type="ECO:0000259" key="14">
    <source>
        <dbReference type="Pfam" id="PF00534"/>
    </source>
</evidence>
<dbReference type="InterPro" id="IPR028098">
    <property type="entry name" value="Glyco_trans_4-like_N"/>
</dbReference>
<dbReference type="InterPro" id="IPR001296">
    <property type="entry name" value="Glyco_trans_1"/>
</dbReference>
<dbReference type="PANTHER" id="PTHR45918:SF1">
    <property type="entry name" value="ALPHA-1,3_1,6-MANNOSYLTRANSFERASE ALG2"/>
    <property type="match status" value="1"/>
</dbReference>
<dbReference type="UniPathway" id="UPA00378"/>
<evidence type="ECO:0000256" key="13">
    <source>
        <dbReference type="SAM" id="Coils"/>
    </source>
</evidence>
<dbReference type="RefSeq" id="XP_025358595.1">
    <property type="nucleotide sequence ID" value="XM_025498456.1"/>
</dbReference>
<dbReference type="STRING" id="1280837.A0A316VPF3"/>
<dbReference type="EMBL" id="KZ819602">
    <property type="protein sequence ID" value="PWN38293.1"/>
    <property type="molecule type" value="Genomic_DNA"/>
</dbReference>
<feature type="coiled-coil region" evidence="13">
    <location>
        <begin position="579"/>
        <end position="606"/>
    </location>
</feature>
<keyword evidence="7 12" id="KW-0256">Endoplasmic reticulum</keyword>
<dbReference type="InParanoid" id="A0A316VPF3"/>
<dbReference type="InterPro" id="IPR027054">
    <property type="entry name" value="ALG2"/>
</dbReference>
<protein>
    <recommendedName>
        <fullName evidence="12">Alpha-1,3/1,6-mannosyltransferase ALG2</fullName>
        <ecNumber evidence="12">2.4.1.132</ecNumber>
        <ecNumber evidence="12">2.4.1.257</ecNumber>
    </recommendedName>
    <alternativeName>
        <fullName evidence="12">GDP-Man:Man(1)GlcNAc(2)-PP-Dol alpha-1,3-mannosyltransferase</fullName>
    </alternativeName>
</protein>
<keyword evidence="6 12" id="KW-0812">Transmembrane</keyword>
<dbReference type="GO" id="GO:0004378">
    <property type="term" value="F:GDP-Man:Man(1)GlcNAc(2)-PP-Dol alpha-1,3-mannosyltransferase activity"/>
    <property type="evidence" value="ECO:0007669"/>
    <property type="project" value="UniProtKB-UniRule"/>
</dbReference>
<name>A0A316VPF3_9BASI</name>
<keyword evidence="4 12" id="KW-0328">Glycosyltransferase</keyword>
<comment type="catalytic activity">
    <reaction evidence="10 12">
        <text>a beta-D-Man-(1-&gt;4)-beta-D-GlcNAc-(1-&gt;4)-alpha-D-GlcNAc-diphospho-di-trans,poly-cis-dolichol + GDP-alpha-D-mannose = an alpha-D-Man-(1-&gt;3)-beta-D-Man-(1-&gt;4)-beta-D-GlcNAc-(1-&gt;4)-alpha-D-GlcNAc-diphospho-di-trans,poly-cis-dolichol + GDP + H(+)</text>
        <dbReference type="Rhea" id="RHEA:29515"/>
        <dbReference type="Rhea" id="RHEA-COMP:19511"/>
        <dbReference type="Rhea" id="RHEA-COMP:19513"/>
        <dbReference type="ChEBI" id="CHEBI:15378"/>
        <dbReference type="ChEBI" id="CHEBI:57527"/>
        <dbReference type="ChEBI" id="CHEBI:58189"/>
        <dbReference type="ChEBI" id="CHEBI:58472"/>
        <dbReference type="ChEBI" id="CHEBI:132510"/>
        <dbReference type="EC" id="2.4.1.132"/>
    </reaction>
    <physiologicalReaction direction="left-to-right" evidence="10 12">
        <dbReference type="Rhea" id="RHEA:29516"/>
    </physiologicalReaction>
</comment>
<organism evidence="16 17">
    <name type="scientific">Meira miltonrushii</name>
    <dbReference type="NCBI Taxonomy" id="1280837"/>
    <lineage>
        <taxon>Eukaryota</taxon>
        <taxon>Fungi</taxon>
        <taxon>Dikarya</taxon>
        <taxon>Basidiomycota</taxon>
        <taxon>Ustilaginomycotina</taxon>
        <taxon>Exobasidiomycetes</taxon>
        <taxon>Exobasidiales</taxon>
        <taxon>Brachybasidiaceae</taxon>
        <taxon>Meira</taxon>
    </lineage>
</organism>
<evidence type="ECO:0000256" key="4">
    <source>
        <dbReference type="ARBA" id="ARBA00022676"/>
    </source>
</evidence>
<dbReference type="Gene3D" id="3.40.50.2000">
    <property type="entry name" value="Glycogen Phosphorylase B"/>
    <property type="match status" value="2"/>
</dbReference>
<evidence type="ECO:0000256" key="2">
    <source>
        <dbReference type="ARBA" id="ARBA00004586"/>
    </source>
</evidence>
<reference evidence="16 17" key="1">
    <citation type="journal article" date="2018" name="Mol. Biol. Evol.">
        <title>Broad Genomic Sampling Reveals a Smut Pathogenic Ancestry of the Fungal Clade Ustilaginomycotina.</title>
        <authorList>
            <person name="Kijpornyongpan T."/>
            <person name="Mondo S.J."/>
            <person name="Barry K."/>
            <person name="Sandor L."/>
            <person name="Lee J."/>
            <person name="Lipzen A."/>
            <person name="Pangilinan J."/>
            <person name="LaButti K."/>
            <person name="Hainaut M."/>
            <person name="Henrissat B."/>
            <person name="Grigoriev I.V."/>
            <person name="Spatafora J.W."/>
            <person name="Aime M.C."/>
        </authorList>
    </citation>
    <scope>NUCLEOTIDE SEQUENCE [LARGE SCALE GENOMIC DNA]</scope>
    <source>
        <strain evidence="16 17">MCA 3882</strain>
    </source>
</reference>
<dbReference type="Proteomes" id="UP000245771">
    <property type="component" value="Unassembled WGS sequence"/>
</dbReference>
<feature type="domain" description="Glycosyltransferase subfamily 4-like N-terminal" evidence="15">
    <location>
        <begin position="33"/>
        <end position="246"/>
    </location>
</feature>
<dbReference type="AlphaFoldDB" id="A0A316VPF3"/>
<dbReference type="SUPFAM" id="SSF53756">
    <property type="entry name" value="UDP-Glycosyltransferase/glycogen phosphorylase"/>
    <property type="match status" value="1"/>
</dbReference>
<comment type="subcellular location">
    <subcellularLocation>
        <location evidence="2 12">Endoplasmic reticulum membrane</location>
    </subcellularLocation>
</comment>
<evidence type="ECO:0000256" key="12">
    <source>
        <dbReference type="RuleBase" id="RU367136"/>
    </source>
</evidence>
<dbReference type="GO" id="GO:0005789">
    <property type="term" value="C:endoplasmic reticulum membrane"/>
    <property type="evidence" value="ECO:0007669"/>
    <property type="project" value="UniProtKB-SubCell"/>
</dbReference>
<dbReference type="Pfam" id="PF00534">
    <property type="entry name" value="Glycos_transf_1"/>
    <property type="match status" value="2"/>
</dbReference>
<evidence type="ECO:0000256" key="8">
    <source>
        <dbReference type="ARBA" id="ARBA00022989"/>
    </source>
</evidence>
<keyword evidence="17" id="KW-1185">Reference proteome</keyword>
<comment type="similarity">
    <text evidence="12">Belongs to the glycosyltransferase group 1 family.</text>
</comment>
<dbReference type="EC" id="2.4.1.132" evidence="12"/>
<evidence type="ECO:0000256" key="9">
    <source>
        <dbReference type="ARBA" id="ARBA00023136"/>
    </source>
</evidence>
<feature type="transmembrane region" description="Helical" evidence="12">
    <location>
        <begin position="544"/>
        <end position="568"/>
    </location>
</feature>
<dbReference type="EC" id="2.4.1.257" evidence="12"/>
<dbReference type="Pfam" id="PF13439">
    <property type="entry name" value="Glyco_transf_4"/>
    <property type="match status" value="1"/>
</dbReference>
<comment type="function">
    <text evidence="1 12">Mannosylates Man(2)GlcNAc(2)-dolichol diphosphate and Man(1)GlcNAc(2)-dolichol diphosphate to form Man(3)GlcNAc(2)-dolichol diphosphate.</text>
</comment>
<evidence type="ECO:0000259" key="15">
    <source>
        <dbReference type="Pfam" id="PF13439"/>
    </source>
</evidence>
<evidence type="ECO:0000256" key="10">
    <source>
        <dbReference type="ARBA" id="ARBA00045103"/>
    </source>
</evidence>
<evidence type="ECO:0000256" key="1">
    <source>
        <dbReference type="ARBA" id="ARBA00003142"/>
    </source>
</evidence>
<accession>A0A316VPF3</accession>
<keyword evidence="8 12" id="KW-1133">Transmembrane helix</keyword>
<dbReference type="FunCoup" id="A0A316VPF3">
    <property type="interactions" value="418"/>
</dbReference>
<feature type="domain" description="Glycosyl transferase family 1" evidence="14">
    <location>
        <begin position="386"/>
        <end position="450"/>
    </location>
</feature>
<comment type="catalytic activity">
    <reaction evidence="11 12">
        <text>an alpha-D-Man-(1-&gt;3)-beta-D-Man-(1-&gt;4)-beta-D-GlcNAc-(1-&gt;4)-alpha-D-GlcNAc-diphospho-di-trans,poly-cis-dolichol + GDP-alpha-D-mannose = an alpha-D-Man-(1-&gt;3)-[alpha-D-Man-(1-&gt;6)]-beta-D-Man-(1-&gt;4)-beta-D-GlcNAc-(1-&gt;4)-alpha-D-GlcNAc-diphospho-di-trans,poly-cis-dolichol + GDP + H(+)</text>
        <dbReference type="Rhea" id="RHEA:29519"/>
        <dbReference type="Rhea" id="RHEA-COMP:19513"/>
        <dbReference type="Rhea" id="RHEA-COMP:19515"/>
        <dbReference type="ChEBI" id="CHEBI:15378"/>
        <dbReference type="ChEBI" id="CHEBI:57527"/>
        <dbReference type="ChEBI" id="CHEBI:58189"/>
        <dbReference type="ChEBI" id="CHEBI:132510"/>
        <dbReference type="ChEBI" id="CHEBI:132511"/>
        <dbReference type="EC" id="2.4.1.257"/>
    </reaction>
    <physiologicalReaction direction="left-to-right" evidence="11 12">
        <dbReference type="Rhea" id="RHEA:29520"/>
    </physiologicalReaction>
</comment>
<keyword evidence="13" id="KW-0175">Coiled coil</keyword>
<evidence type="ECO:0000256" key="3">
    <source>
        <dbReference type="ARBA" id="ARBA00004922"/>
    </source>
</evidence>
<sequence>MSFDPHDNTEQINEQIRKNKTFRVAFIHPDLGIGGAERLVVDAAIGLQELGHEVDIITSHHDPTHCFEPTRDGTLNVRHAKTNVPRHIFGGLHLPLAIARQMSLFFQLLLALFAFRFHGSIPSFLYKLLTSLSPLQGYDAFVVDQLSAIVPLLRIFTATRVIFYCHFPDKDVSNSIALQKAIERGQPGPGVVRSIYRIPFDMLEEMTLSTSDKIMVNSEFTSRQFVQTFHRLARIPRVVYPGIDLQESSDAHITSQLAKLTANESKNPTTDSGVESVQKAIRTIVQSEDRPTLISINRFEAKKNVALALETFVQVQKEYAAQGNSQKLRLVLAGGYDYRLQDNILTLKELQEQCQKHGLAQLTLFYNRASPHEPPASAPPAAEWKNASVIFLPSVPYVLLTSLLKNRSTRILLYTPTDEHFGIVPLEAMAVGVPVLATNTGGPMESVVDLNVQKNEKGTTDGPNGGLLYTNTSGTGLLRRAKATLWAPAALDLLKLSESQQKEIARNAQDRVKEKFSRQAMSKQFETCLWELEKMGAVRAEEGLIQWSISVMMFILMMGTFIYFVRFANRAELDGLRKLRSGRAKLQAMQDSINQQREELQASIAAAASAASQSSS</sequence>
<feature type="domain" description="Glycosyl transferase family 1" evidence="14">
    <location>
        <begin position="285"/>
        <end position="375"/>
    </location>
</feature>
<dbReference type="OrthoDB" id="448893at2759"/>
<evidence type="ECO:0000256" key="5">
    <source>
        <dbReference type="ARBA" id="ARBA00022679"/>
    </source>
</evidence>
<evidence type="ECO:0000256" key="6">
    <source>
        <dbReference type="ARBA" id="ARBA00022692"/>
    </source>
</evidence>
<dbReference type="GO" id="GO:0102704">
    <property type="term" value="F:GDP-Man:Man(2)GlcNAc(2)-PP-Dol alpha-1,6-mannosyltransferase activity"/>
    <property type="evidence" value="ECO:0007669"/>
    <property type="project" value="UniProtKB-UniRule"/>
</dbReference>
<evidence type="ECO:0000313" key="16">
    <source>
        <dbReference type="EMBL" id="PWN38293.1"/>
    </source>
</evidence>